<reference evidence="2" key="1">
    <citation type="submission" date="2022-08" db="EMBL/GenBank/DDBJ databases">
        <authorList>
            <person name="Gutierrez-Valencia J."/>
        </authorList>
    </citation>
    <scope>NUCLEOTIDE SEQUENCE</scope>
</reference>
<dbReference type="Pfam" id="PF02458">
    <property type="entry name" value="Transferase"/>
    <property type="match status" value="1"/>
</dbReference>
<comment type="caution">
    <text evidence="2">The sequence shown here is derived from an EMBL/GenBank/DDBJ whole genome shotgun (WGS) entry which is preliminary data.</text>
</comment>
<evidence type="ECO:0000313" key="2">
    <source>
        <dbReference type="EMBL" id="CAI0544389.1"/>
    </source>
</evidence>
<keyword evidence="1" id="KW-0808">Transferase</keyword>
<protein>
    <recommendedName>
        <fullName evidence="4">HXXXD-type acyl-transferase family protein</fullName>
    </recommendedName>
</protein>
<dbReference type="Proteomes" id="UP001154282">
    <property type="component" value="Unassembled WGS sequence"/>
</dbReference>
<evidence type="ECO:0000256" key="1">
    <source>
        <dbReference type="ARBA" id="ARBA00022679"/>
    </source>
</evidence>
<accession>A0AAV0QJ82</accession>
<dbReference type="InterPro" id="IPR023213">
    <property type="entry name" value="CAT-like_dom_sf"/>
</dbReference>
<name>A0AAV0QJ82_9ROSI</name>
<organism evidence="2 3">
    <name type="scientific">Linum tenue</name>
    <dbReference type="NCBI Taxonomy" id="586396"/>
    <lineage>
        <taxon>Eukaryota</taxon>
        <taxon>Viridiplantae</taxon>
        <taxon>Streptophyta</taxon>
        <taxon>Embryophyta</taxon>
        <taxon>Tracheophyta</taxon>
        <taxon>Spermatophyta</taxon>
        <taxon>Magnoliopsida</taxon>
        <taxon>eudicotyledons</taxon>
        <taxon>Gunneridae</taxon>
        <taxon>Pentapetalae</taxon>
        <taxon>rosids</taxon>
        <taxon>fabids</taxon>
        <taxon>Malpighiales</taxon>
        <taxon>Linaceae</taxon>
        <taxon>Linum</taxon>
    </lineage>
</organism>
<dbReference type="PANTHER" id="PTHR31896:SF43">
    <property type="entry name" value="PROTEIN ENHANCED PSEUDOMONAS SUSCEPTIBILITY 1"/>
    <property type="match status" value="1"/>
</dbReference>
<dbReference type="GO" id="GO:0016740">
    <property type="term" value="F:transferase activity"/>
    <property type="evidence" value="ECO:0007669"/>
    <property type="project" value="UniProtKB-KW"/>
</dbReference>
<sequence length="463" mass="50858">MADGQLRVLSTGLVQAAEQRRHTAEAERIPLTPCDLRFILLGPIQKGILFRKPTTGPTDGRTTFIIQALKSSFSRALASFYPFAGRLSVDKHADADGGRTASVYIDCNNNAGALFVHAAADGVSVADVLEPLYVPPVLWSFFPLNWMRNHHGFSEPLLAVQVTELVDGFFIGCTINHVVADGATFWRFMNFWSGICRSGDGSGGYSAEMMNGSDKSQVFSRQCRFSWMVVGNLEQEVIPPQHLKERVFHFSREKLAALKAQANAESAAAAGGGSQISSLQSLISHIWRAVFRNRSNNPDPDRDRKFLLFFGFRSRLQPRVLEDYFGNALVSQSVVLKESELLVAEKGLGRVAAAVNRVVAEQTDEKLKEAMESWIENPKFLKIGELEEGLMLLGSSPRYDVYGNDFGWGKPVAVRSGAGNKFDGKVTVYPGVEAGSMDVEICLLPETAERLGRDLEFMAAVGV</sequence>
<proteinExistence type="predicted"/>
<dbReference type="InterPro" id="IPR051283">
    <property type="entry name" value="Sec_Metabolite_Acyltrans"/>
</dbReference>
<evidence type="ECO:0008006" key="4">
    <source>
        <dbReference type="Google" id="ProtNLM"/>
    </source>
</evidence>
<dbReference type="PANTHER" id="PTHR31896">
    <property type="entry name" value="FAMILY REGULATORY PROTEIN, PUTATIVE (AFU_ORTHOLOGUE AFUA_3G14730)-RELATED"/>
    <property type="match status" value="1"/>
</dbReference>
<dbReference type="EMBL" id="CAMGYJ010000009">
    <property type="protein sequence ID" value="CAI0544389.1"/>
    <property type="molecule type" value="Genomic_DNA"/>
</dbReference>
<dbReference type="Gene3D" id="3.30.559.10">
    <property type="entry name" value="Chloramphenicol acetyltransferase-like domain"/>
    <property type="match status" value="2"/>
</dbReference>
<evidence type="ECO:0000313" key="3">
    <source>
        <dbReference type="Proteomes" id="UP001154282"/>
    </source>
</evidence>
<gene>
    <name evidence="2" type="ORF">LITE_LOCUS43171</name>
</gene>
<keyword evidence="3" id="KW-1185">Reference proteome</keyword>
<dbReference type="AlphaFoldDB" id="A0AAV0QJ82"/>